<gene>
    <name evidence="16" type="primary">hisG</name>
    <name evidence="18" type="ORF">EDD79_101532</name>
</gene>
<evidence type="ECO:0000256" key="11">
    <source>
        <dbReference type="ARBA" id="ARBA00022679"/>
    </source>
</evidence>
<dbReference type="InterPro" id="IPR001348">
    <property type="entry name" value="ATP_PRibTrfase_HisG"/>
</dbReference>
<evidence type="ECO:0000256" key="12">
    <source>
        <dbReference type="ARBA" id="ARBA00022741"/>
    </source>
</evidence>
<dbReference type="HAMAP" id="MF_01018">
    <property type="entry name" value="HisG_Short"/>
    <property type="match status" value="1"/>
</dbReference>
<comment type="domain">
    <text evidence="16">Lacks the C-terminal regulatory region which is replaced by HisZ.</text>
</comment>
<accession>A0A4R2TMM2</accession>
<evidence type="ECO:0000256" key="4">
    <source>
        <dbReference type="ARBA" id="ARBA00009489"/>
    </source>
</evidence>
<comment type="subunit">
    <text evidence="5 16">Heteromultimer composed of HisG and HisZ subunits.</text>
</comment>
<dbReference type="FunFam" id="3.40.190.10:FF:000011">
    <property type="entry name" value="ATP phosphoribosyltransferase"/>
    <property type="match status" value="1"/>
</dbReference>
<comment type="function">
    <text evidence="15 16">Catalyzes the condensation of ATP and 5-phosphoribose 1-diphosphate to form N'-(5'-phosphoribosyl)-ATP (PR-ATP). Has a crucial role in the pathway because the rate of histidine biosynthesis seems to be controlled primarily by regulation of HisG enzymatic activity.</text>
</comment>
<name>A0A4R2TMM2_9FIRM</name>
<dbReference type="Proteomes" id="UP000295504">
    <property type="component" value="Unassembled WGS sequence"/>
</dbReference>
<evidence type="ECO:0000256" key="13">
    <source>
        <dbReference type="ARBA" id="ARBA00022840"/>
    </source>
</evidence>
<dbReference type="PANTHER" id="PTHR21403">
    <property type="entry name" value="ATP PHOSPHORIBOSYLTRANSFERASE ATP-PRTASE"/>
    <property type="match status" value="1"/>
</dbReference>
<reference evidence="18 19" key="1">
    <citation type="submission" date="2019-03" db="EMBL/GenBank/DDBJ databases">
        <title>Genomic Encyclopedia of Type Strains, Phase IV (KMG-IV): sequencing the most valuable type-strain genomes for metagenomic binning, comparative biology and taxonomic classification.</title>
        <authorList>
            <person name="Goeker M."/>
        </authorList>
    </citation>
    <scope>NUCLEOTIDE SEQUENCE [LARGE SCALE GENOMIC DNA]</scope>
    <source>
        <strain evidence="18 19">DSM 100013</strain>
    </source>
</reference>
<dbReference type="Gene3D" id="3.40.190.10">
    <property type="entry name" value="Periplasmic binding protein-like II"/>
    <property type="match status" value="2"/>
</dbReference>
<dbReference type="GO" id="GO:0003879">
    <property type="term" value="F:ATP phosphoribosyltransferase activity"/>
    <property type="evidence" value="ECO:0007669"/>
    <property type="project" value="UniProtKB-UniRule"/>
</dbReference>
<keyword evidence="11 16" id="KW-0808">Transferase</keyword>
<dbReference type="CDD" id="cd13595">
    <property type="entry name" value="PBP2_HisGs"/>
    <property type="match status" value="1"/>
</dbReference>
<dbReference type="GO" id="GO:0005737">
    <property type="term" value="C:cytoplasm"/>
    <property type="evidence" value="ECO:0007669"/>
    <property type="project" value="UniProtKB-SubCell"/>
</dbReference>
<evidence type="ECO:0000256" key="16">
    <source>
        <dbReference type="HAMAP-Rule" id="MF_01018"/>
    </source>
</evidence>
<sequence>MEKVKLAIAKGRLADFAIDLLSQSGMNCDELKAGSRKLVFDIPGEGLEIILLKAADVPTYVEHGVVDIGMVGKDTLLEADKQLYEVLDLKFGKCKFAVAGKVNMDYDSKKHLTVATKYTNVTKKFFAQKGQSVEVIKQEGSVELAPIMGLADVIVDIVETGKTLKENGLVVLEDVAQISARLVVNKVSFKTKKKKIMELIQRISDEVNKGE</sequence>
<evidence type="ECO:0000313" key="18">
    <source>
        <dbReference type="EMBL" id="TCQ02515.1"/>
    </source>
</evidence>
<evidence type="ECO:0000259" key="17">
    <source>
        <dbReference type="Pfam" id="PF01634"/>
    </source>
</evidence>
<dbReference type="UniPathway" id="UPA00031">
    <property type="reaction ID" value="UER00006"/>
</dbReference>
<comment type="catalytic activity">
    <reaction evidence="1 16">
        <text>1-(5-phospho-beta-D-ribosyl)-ATP + diphosphate = 5-phospho-alpha-D-ribose 1-diphosphate + ATP</text>
        <dbReference type="Rhea" id="RHEA:18473"/>
        <dbReference type="ChEBI" id="CHEBI:30616"/>
        <dbReference type="ChEBI" id="CHEBI:33019"/>
        <dbReference type="ChEBI" id="CHEBI:58017"/>
        <dbReference type="ChEBI" id="CHEBI:73183"/>
        <dbReference type="EC" id="2.4.2.17"/>
    </reaction>
</comment>
<evidence type="ECO:0000256" key="1">
    <source>
        <dbReference type="ARBA" id="ARBA00000915"/>
    </source>
</evidence>
<dbReference type="OrthoDB" id="9801867at2"/>
<feature type="domain" description="ATP phosphoribosyltransferase catalytic" evidence="17">
    <location>
        <begin position="53"/>
        <end position="204"/>
    </location>
</feature>
<evidence type="ECO:0000256" key="9">
    <source>
        <dbReference type="ARBA" id="ARBA00022605"/>
    </source>
</evidence>
<evidence type="ECO:0000256" key="8">
    <source>
        <dbReference type="ARBA" id="ARBA00022490"/>
    </source>
</evidence>
<dbReference type="NCBIfam" id="TIGR00070">
    <property type="entry name" value="hisG"/>
    <property type="match status" value="1"/>
</dbReference>
<keyword evidence="12 16" id="KW-0547">Nucleotide-binding</keyword>
<dbReference type="Pfam" id="PF01634">
    <property type="entry name" value="HisG"/>
    <property type="match status" value="1"/>
</dbReference>
<keyword evidence="9 16" id="KW-0028">Amino-acid biosynthesis</keyword>
<evidence type="ECO:0000256" key="3">
    <source>
        <dbReference type="ARBA" id="ARBA00004667"/>
    </source>
</evidence>
<evidence type="ECO:0000256" key="6">
    <source>
        <dbReference type="ARBA" id="ARBA00011946"/>
    </source>
</evidence>
<comment type="similarity">
    <text evidence="4 16">Belongs to the ATP phosphoribosyltransferase family. Short subfamily.</text>
</comment>
<keyword evidence="10 16" id="KW-0328">Glycosyltransferase</keyword>
<comment type="subcellular location">
    <subcellularLocation>
        <location evidence="2 16">Cytoplasm</location>
    </subcellularLocation>
</comment>
<keyword evidence="13 16" id="KW-0067">ATP-binding</keyword>
<evidence type="ECO:0000313" key="19">
    <source>
        <dbReference type="Proteomes" id="UP000295504"/>
    </source>
</evidence>
<dbReference type="PROSITE" id="PS01316">
    <property type="entry name" value="ATP_P_PHORIBOSYLTR"/>
    <property type="match status" value="1"/>
</dbReference>
<evidence type="ECO:0000256" key="7">
    <source>
        <dbReference type="ARBA" id="ARBA00020998"/>
    </source>
</evidence>
<keyword evidence="19" id="KW-1185">Reference proteome</keyword>
<dbReference type="InterPro" id="IPR013820">
    <property type="entry name" value="ATP_PRibTrfase_cat"/>
</dbReference>
<dbReference type="AlphaFoldDB" id="A0A4R2TMM2"/>
<dbReference type="InterPro" id="IPR024893">
    <property type="entry name" value="ATP_PRibTrfase_HisG_short"/>
</dbReference>
<keyword evidence="14 16" id="KW-0368">Histidine biosynthesis</keyword>
<evidence type="ECO:0000256" key="2">
    <source>
        <dbReference type="ARBA" id="ARBA00004496"/>
    </source>
</evidence>
<dbReference type="EMBL" id="SLYC01000015">
    <property type="protein sequence ID" value="TCQ02515.1"/>
    <property type="molecule type" value="Genomic_DNA"/>
</dbReference>
<dbReference type="GO" id="GO:0000105">
    <property type="term" value="P:L-histidine biosynthetic process"/>
    <property type="evidence" value="ECO:0007669"/>
    <property type="project" value="UniProtKB-UniRule"/>
</dbReference>
<evidence type="ECO:0000256" key="15">
    <source>
        <dbReference type="ARBA" id="ARBA00024861"/>
    </source>
</evidence>
<dbReference type="InterPro" id="IPR018198">
    <property type="entry name" value="ATP_PRibTrfase_CS"/>
</dbReference>
<dbReference type="RefSeq" id="WP_132848397.1">
    <property type="nucleotide sequence ID" value="NZ_CP058648.1"/>
</dbReference>
<evidence type="ECO:0000256" key="5">
    <source>
        <dbReference type="ARBA" id="ARBA00011496"/>
    </source>
</evidence>
<comment type="pathway">
    <text evidence="3 16">Amino-acid biosynthesis; L-histidine biosynthesis; L-histidine from 5-phospho-alpha-D-ribose 1-diphosphate: step 1/9.</text>
</comment>
<protein>
    <recommendedName>
        <fullName evidence="7 16">ATP phosphoribosyltransferase</fullName>
        <shortName evidence="16">ATP-PRT</shortName>
        <shortName evidence="16">ATP-PRTase</shortName>
        <ecNumber evidence="6 16">2.4.2.17</ecNumber>
    </recommendedName>
</protein>
<evidence type="ECO:0000256" key="10">
    <source>
        <dbReference type="ARBA" id="ARBA00022676"/>
    </source>
</evidence>
<dbReference type="SUPFAM" id="SSF53850">
    <property type="entry name" value="Periplasmic binding protein-like II"/>
    <property type="match status" value="1"/>
</dbReference>
<dbReference type="FunFam" id="3.40.190.10:FF:000008">
    <property type="entry name" value="ATP phosphoribosyltransferase"/>
    <property type="match status" value="1"/>
</dbReference>
<keyword evidence="8 16" id="KW-0963">Cytoplasm</keyword>
<organism evidence="18 19">
    <name type="scientific">Serpentinicella alkaliphila</name>
    <dbReference type="NCBI Taxonomy" id="1734049"/>
    <lineage>
        <taxon>Bacteria</taxon>
        <taxon>Bacillati</taxon>
        <taxon>Bacillota</taxon>
        <taxon>Clostridia</taxon>
        <taxon>Peptostreptococcales</taxon>
        <taxon>Natronincolaceae</taxon>
        <taxon>Serpentinicella</taxon>
    </lineage>
</organism>
<proteinExistence type="inferred from homology"/>
<dbReference type="GO" id="GO:0005524">
    <property type="term" value="F:ATP binding"/>
    <property type="evidence" value="ECO:0007669"/>
    <property type="project" value="UniProtKB-KW"/>
</dbReference>
<dbReference type="PANTHER" id="PTHR21403:SF8">
    <property type="entry name" value="ATP PHOSPHORIBOSYLTRANSFERASE"/>
    <property type="match status" value="1"/>
</dbReference>
<comment type="caution">
    <text evidence="18">The sequence shown here is derived from an EMBL/GenBank/DDBJ whole genome shotgun (WGS) entry which is preliminary data.</text>
</comment>
<evidence type="ECO:0000256" key="14">
    <source>
        <dbReference type="ARBA" id="ARBA00023102"/>
    </source>
</evidence>
<dbReference type="EC" id="2.4.2.17" evidence="6 16"/>